<keyword evidence="2 3" id="KW-0786">Thiamine pyrophosphate</keyword>
<evidence type="ECO:0000313" key="7">
    <source>
        <dbReference type="EMBL" id="CUQ79592.1"/>
    </source>
</evidence>
<protein>
    <submittedName>
        <fullName evidence="7">Acetolactate synthase isozyme 2 large subunit</fullName>
        <ecNumber evidence="7">2.2.1.6</ecNumber>
    </submittedName>
</protein>
<feature type="domain" description="Thiamine pyrophosphate enzyme central" evidence="4">
    <location>
        <begin position="190"/>
        <end position="322"/>
    </location>
</feature>
<evidence type="ECO:0000256" key="3">
    <source>
        <dbReference type="RuleBase" id="RU362132"/>
    </source>
</evidence>
<feature type="domain" description="Thiamine pyrophosphate enzyme N-terminal TPP-binding" evidence="6">
    <location>
        <begin position="1"/>
        <end position="113"/>
    </location>
</feature>
<evidence type="ECO:0000259" key="5">
    <source>
        <dbReference type="Pfam" id="PF02775"/>
    </source>
</evidence>
<feature type="domain" description="Thiamine pyrophosphate enzyme TPP-binding" evidence="5">
    <location>
        <begin position="371"/>
        <end position="504"/>
    </location>
</feature>
<dbReference type="GO" id="GO:0003984">
    <property type="term" value="F:acetolactate synthase activity"/>
    <property type="evidence" value="ECO:0007669"/>
    <property type="project" value="UniProtKB-EC"/>
</dbReference>
<evidence type="ECO:0000256" key="2">
    <source>
        <dbReference type="ARBA" id="ARBA00023052"/>
    </source>
</evidence>
<proteinExistence type="inferred from homology"/>
<dbReference type="GO" id="GO:0000287">
    <property type="term" value="F:magnesium ion binding"/>
    <property type="evidence" value="ECO:0007669"/>
    <property type="project" value="InterPro"/>
</dbReference>
<organism evidence="7 8">
    <name type="scientific">Lachnospira eligens</name>
    <dbReference type="NCBI Taxonomy" id="39485"/>
    <lineage>
        <taxon>Bacteria</taxon>
        <taxon>Bacillati</taxon>
        <taxon>Bacillota</taxon>
        <taxon>Clostridia</taxon>
        <taxon>Lachnospirales</taxon>
        <taxon>Lachnospiraceae</taxon>
        <taxon>Lachnospira</taxon>
    </lineage>
</organism>
<evidence type="ECO:0000259" key="6">
    <source>
        <dbReference type="Pfam" id="PF02776"/>
    </source>
</evidence>
<dbReference type="InterPro" id="IPR011766">
    <property type="entry name" value="TPP_enzyme_TPP-bd"/>
</dbReference>
<dbReference type="GO" id="GO:0009097">
    <property type="term" value="P:isoleucine biosynthetic process"/>
    <property type="evidence" value="ECO:0007669"/>
    <property type="project" value="TreeGrafter"/>
</dbReference>
<gene>
    <name evidence="7" type="primary">ilvG</name>
    <name evidence="7" type="ORF">ERS852492_00051</name>
</gene>
<dbReference type="Pfam" id="PF02775">
    <property type="entry name" value="TPP_enzyme_C"/>
    <property type="match status" value="1"/>
</dbReference>
<evidence type="ECO:0000256" key="1">
    <source>
        <dbReference type="ARBA" id="ARBA00007812"/>
    </source>
</evidence>
<keyword evidence="7" id="KW-0808">Transferase</keyword>
<dbReference type="InterPro" id="IPR012000">
    <property type="entry name" value="Thiamin_PyroP_enz_cen_dom"/>
</dbReference>
<dbReference type="GO" id="GO:0030976">
    <property type="term" value="F:thiamine pyrophosphate binding"/>
    <property type="evidence" value="ECO:0007669"/>
    <property type="project" value="InterPro"/>
</dbReference>
<comment type="similarity">
    <text evidence="1 3">Belongs to the TPP enzyme family.</text>
</comment>
<dbReference type="EC" id="2.2.1.6" evidence="7"/>
<dbReference type="Proteomes" id="UP000095780">
    <property type="component" value="Unassembled WGS sequence"/>
</dbReference>
<dbReference type="GO" id="GO:0050660">
    <property type="term" value="F:flavin adenine dinucleotide binding"/>
    <property type="evidence" value="ECO:0007669"/>
    <property type="project" value="TreeGrafter"/>
</dbReference>
<dbReference type="SUPFAM" id="SSF52467">
    <property type="entry name" value="DHS-like NAD/FAD-binding domain"/>
    <property type="match status" value="1"/>
</dbReference>
<dbReference type="InterPro" id="IPR012001">
    <property type="entry name" value="Thiamin_PyroP_enz_TPP-bd_dom"/>
</dbReference>
<dbReference type="GO" id="GO:0005948">
    <property type="term" value="C:acetolactate synthase complex"/>
    <property type="evidence" value="ECO:0007669"/>
    <property type="project" value="TreeGrafter"/>
</dbReference>
<dbReference type="InterPro" id="IPR029035">
    <property type="entry name" value="DHS-like_NAD/FAD-binding_dom"/>
</dbReference>
<dbReference type="SUPFAM" id="SSF52518">
    <property type="entry name" value="Thiamin diphosphate-binding fold (THDP-binding)"/>
    <property type="match status" value="2"/>
</dbReference>
<evidence type="ECO:0000313" key="8">
    <source>
        <dbReference type="Proteomes" id="UP000095780"/>
    </source>
</evidence>
<dbReference type="AlphaFoldDB" id="A0A174Z0V5"/>
<dbReference type="FunFam" id="3.40.50.970:FF:000007">
    <property type="entry name" value="Acetolactate synthase"/>
    <property type="match status" value="1"/>
</dbReference>
<dbReference type="GO" id="GO:0009099">
    <property type="term" value="P:L-valine biosynthetic process"/>
    <property type="evidence" value="ECO:0007669"/>
    <property type="project" value="TreeGrafter"/>
</dbReference>
<dbReference type="Gene3D" id="3.40.50.970">
    <property type="match status" value="2"/>
</dbReference>
<dbReference type="InterPro" id="IPR045229">
    <property type="entry name" value="TPP_enz"/>
</dbReference>
<dbReference type="RefSeq" id="WP_055285459.1">
    <property type="nucleotide sequence ID" value="NZ_CABIXW010000001.1"/>
</dbReference>
<dbReference type="InterPro" id="IPR029061">
    <property type="entry name" value="THDP-binding"/>
</dbReference>
<name>A0A174Z0V5_9FIRM</name>
<dbReference type="Gene3D" id="3.40.50.1220">
    <property type="entry name" value="TPP-binding domain"/>
    <property type="match status" value="1"/>
</dbReference>
<evidence type="ECO:0000259" key="4">
    <source>
        <dbReference type="Pfam" id="PF00205"/>
    </source>
</evidence>
<dbReference type="CDD" id="cd07035">
    <property type="entry name" value="TPP_PYR_POX_like"/>
    <property type="match status" value="1"/>
</dbReference>
<reference evidence="7 8" key="1">
    <citation type="submission" date="2015-09" db="EMBL/GenBank/DDBJ databases">
        <authorList>
            <consortium name="Pathogen Informatics"/>
        </authorList>
    </citation>
    <scope>NUCLEOTIDE SEQUENCE [LARGE SCALE GENOMIC DNA]</scope>
    <source>
        <strain evidence="7 8">2789STDY5834878</strain>
    </source>
</reference>
<dbReference type="EMBL" id="CZBV01000001">
    <property type="protein sequence ID" value="CUQ79592.1"/>
    <property type="molecule type" value="Genomic_DNA"/>
</dbReference>
<accession>A0A174Z0V5</accession>
<dbReference type="PANTHER" id="PTHR18968">
    <property type="entry name" value="THIAMINE PYROPHOSPHATE ENZYMES"/>
    <property type="match status" value="1"/>
</dbReference>
<dbReference type="Pfam" id="PF00205">
    <property type="entry name" value="TPP_enzyme_M"/>
    <property type="match status" value="1"/>
</dbReference>
<sequence length="550" mass="62345">MNVAEYLVKKLKNNGVNHAFGIPGGVIIDFLYALDKEDGIYPHLSYHEQCSAFEANGYSQAEHGLACAYATRGPGFTNLVTGIADAYADSLPVVFITAHAGNSSQNKQRFEQEQEMNTVDIVKNITKYAAVVENEYEAEKIINKAFQAALSGRKGPVLLDFCSSIWKKEIDISEHINECKFKKNTINYDSVYEMLKEAHKPVVLIGDGIRQAGVEIQLSKIINKTNIPVLSSRGSQDSGRLFDNYYGYIGSHGLRYSNYIFSEADLVIALGNRMAFPLNSESYKKALENKKIIRIEYDRREIQRSILNTYTIKNDLRSFVEEFNFKINCSSNWTDLCCLVKNKLMFCDCNSTVDFLCQIFKEYKDSDFVMDVGNNEFWASKAYELSGVKARTYYSKSFGALGCSLAKSIGIFYKNKKHIVCVTGDQGFQLNIQELQFISREKIPVLIFIINNKISGMIKDREKREGYAVHTTYNTGYSSPDFKLIAAAYDIGYVKASSFNDLKDIPDNKPFIIDFCADSQLTLEPSLPRGRKMYDMVPELDKYILDDIRH</sequence>
<dbReference type="Pfam" id="PF02776">
    <property type="entry name" value="TPP_enzyme_N"/>
    <property type="match status" value="1"/>
</dbReference>
<dbReference type="PANTHER" id="PTHR18968:SF13">
    <property type="entry name" value="ACETOLACTATE SYNTHASE CATALYTIC SUBUNIT, MITOCHONDRIAL"/>
    <property type="match status" value="1"/>
</dbReference>